<dbReference type="SMART" id="SM00855">
    <property type="entry name" value="PGAM"/>
    <property type="match status" value="1"/>
</dbReference>
<dbReference type="Gene3D" id="3.40.50.1240">
    <property type="entry name" value="Phosphoglycerate mutase-like"/>
    <property type="match status" value="1"/>
</dbReference>
<evidence type="ECO:0000313" key="3">
    <source>
        <dbReference type="EMBL" id="KGR82159.1"/>
    </source>
</evidence>
<name>A0A0A3IBP6_9BACI</name>
<sequence>MKQTIYLLRHGETEFNTEDRYQGELDSPLTANGIEQVEHNARLLKMLIDKPGEWELFSSPLGRAQQSTEIMCQVNGFDKGNVITDDRLKEVSVGKWAGLTIKEIEKSWPELMKNANGYNWYFQSPDGESYDSVVKRVSEWLHSIRHKEKVIVMSHGLTGRIIRGVYLGLPKEQSLVLEVAHNTFFKLSDRKIERFCSEYDEFY</sequence>
<dbReference type="GO" id="GO:0005737">
    <property type="term" value="C:cytoplasm"/>
    <property type="evidence" value="ECO:0007669"/>
    <property type="project" value="TreeGrafter"/>
</dbReference>
<feature type="active site" description="Tele-phosphohistidine intermediate" evidence="1">
    <location>
        <position position="10"/>
    </location>
</feature>
<dbReference type="GO" id="GO:0016791">
    <property type="term" value="F:phosphatase activity"/>
    <property type="evidence" value="ECO:0007669"/>
    <property type="project" value="TreeGrafter"/>
</dbReference>
<organism evidence="3 4">
    <name type="scientific">Lysinibacillus odysseyi 34hs-1 = NBRC 100172</name>
    <dbReference type="NCBI Taxonomy" id="1220589"/>
    <lineage>
        <taxon>Bacteria</taxon>
        <taxon>Bacillati</taxon>
        <taxon>Bacillota</taxon>
        <taxon>Bacilli</taxon>
        <taxon>Bacillales</taxon>
        <taxon>Bacillaceae</taxon>
        <taxon>Lysinibacillus</taxon>
    </lineage>
</organism>
<dbReference type="OrthoDB" id="9782128at2"/>
<evidence type="ECO:0000256" key="2">
    <source>
        <dbReference type="PIRSR" id="PIRSR613078-2"/>
    </source>
</evidence>
<dbReference type="InterPro" id="IPR029033">
    <property type="entry name" value="His_PPase_superfam"/>
</dbReference>
<feature type="binding site" evidence="2">
    <location>
        <begin position="9"/>
        <end position="16"/>
    </location>
    <ligand>
        <name>substrate</name>
    </ligand>
</feature>
<dbReference type="Pfam" id="PF00300">
    <property type="entry name" value="His_Phos_1"/>
    <property type="match status" value="1"/>
</dbReference>
<dbReference type="STRING" id="1220589.CD32_23035"/>
<accession>A0A0A3IBP6</accession>
<dbReference type="InterPro" id="IPR050275">
    <property type="entry name" value="PGM_Phosphatase"/>
</dbReference>
<dbReference type="AlphaFoldDB" id="A0A0A3IBP6"/>
<dbReference type="CDD" id="cd07067">
    <property type="entry name" value="HP_PGM_like"/>
    <property type="match status" value="1"/>
</dbReference>
<reference evidence="3 4" key="1">
    <citation type="submission" date="2014-02" db="EMBL/GenBank/DDBJ databases">
        <title>Draft genome sequence of Lysinibacillus odysseyi NBRC 100172.</title>
        <authorList>
            <person name="Zhang F."/>
            <person name="Wang G."/>
            <person name="Zhang L."/>
        </authorList>
    </citation>
    <scope>NUCLEOTIDE SEQUENCE [LARGE SCALE GENOMIC DNA]</scope>
    <source>
        <strain evidence="3 4">NBRC 100172</strain>
    </source>
</reference>
<dbReference type="PANTHER" id="PTHR48100">
    <property type="entry name" value="BROAD-SPECIFICITY PHOSPHATASE YOR283W-RELATED"/>
    <property type="match status" value="1"/>
</dbReference>
<dbReference type="Proteomes" id="UP000030437">
    <property type="component" value="Unassembled WGS sequence"/>
</dbReference>
<evidence type="ECO:0000313" key="4">
    <source>
        <dbReference type="Proteomes" id="UP000030437"/>
    </source>
</evidence>
<dbReference type="eggNOG" id="COG0406">
    <property type="taxonomic scope" value="Bacteria"/>
</dbReference>
<dbReference type="PIRSF" id="PIRSF000709">
    <property type="entry name" value="6PFK_2-Ptase"/>
    <property type="match status" value="1"/>
</dbReference>
<evidence type="ECO:0000256" key="1">
    <source>
        <dbReference type="PIRSR" id="PIRSR613078-1"/>
    </source>
</evidence>
<dbReference type="SUPFAM" id="SSF53254">
    <property type="entry name" value="Phosphoglycerate mutase-like"/>
    <property type="match status" value="1"/>
</dbReference>
<dbReference type="PANTHER" id="PTHR48100:SF59">
    <property type="entry name" value="ADENOSYLCOBALAMIN_ALPHA-RIBAZOLE PHOSPHATASE"/>
    <property type="match status" value="1"/>
</dbReference>
<proteinExistence type="predicted"/>
<dbReference type="EMBL" id="JPVP01000060">
    <property type="protein sequence ID" value="KGR82159.1"/>
    <property type="molecule type" value="Genomic_DNA"/>
</dbReference>
<dbReference type="InterPro" id="IPR001345">
    <property type="entry name" value="PG/BPGM_mutase_AS"/>
</dbReference>
<feature type="active site" description="Proton donor/acceptor" evidence="1">
    <location>
        <position position="90"/>
    </location>
</feature>
<dbReference type="InterPro" id="IPR013078">
    <property type="entry name" value="His_Pase_superF_clade-1"/>
</dbReference>
<dbReference type="PROSITE" id="PS00175">
    <property type="entry name" value="PG_MUTASE"/>
    <property type="match status" value="1"/>
</dbReference>
<gene>
    <name evidence="3" type="ORF">CD32_23035</name>
</gene>
<keyword evidence="4" id="KW-1185">Reference proteome</keyword>
<protein>
    <submittedName>
        <fullName evidence="3">Fructose-2,6-bisphosphatase</fullName>
    </submittedName>
</protein>
<comment type="caution">
    <text evidence="3">The sequence shown here is derived from an EMBL/GenBank/DDBJ whole genome shotgun (WGS) entry which is preliminary data.</text>
</comment>
<feature type="binding site" evidence="2">
    <location>
        <position position="63"/>
    </location>
    <ligand>
        <name>substrate</name>
    </ligand>
</feature>